<keyword evidence="2" id="KW-0479">Metal-binding</keyword>
<dbReference type="SMART" id="SM00614">
    <property type="entry name" value="ZnF_BED"/>
    <property type="match status" value="1"/>
</dbReference>
<dbReference type="SUPFAM" id="SSF57667">
    <property type="entry name" value="beta-beta-alpha zinc fingers"/>
    <property type="match status" value="1"/>
</dbReference>
<dbReference type="Gene3D" id="1.10.10.1070">
    <property type="entry name" value="Zinc finger, BED domain-containing"/>
    <property type="match status" value="1"/>
</dbReference>
<dbReference type="SUPFAM" id="SSF140996">
    <property type="entry name" value="Hermes dimerisation domain"/>
    <property type="match status" value="1"/>
</dbReference>
<evidence type="ECO:0000256" key="2">
    <source>
        <dbReference type="ARBA" id="ARBA00022723"/>
    </source>
</evidence>
<dbReference type="InterPro" id="IPR008906">
    <property type="entry name" value="HATC_C_dom"/>
</dbReference>
<evidence type="ECO:0000256" key="4">
    <source>
        <dbReference type="ARBA" id="ARBA00022833"/>
    </source>
</evidence>
<accession>A0A3P8RVY2</accession>
<feature type="region of interest" description="Disordered" evidence="10">
    <location>
        <begin position="53"/>
        <end position="73"/>
    </location>
</feature>
<sequence>MEKWPTKRSVVWTYFSPAVKTSARCELCHKRVQHSSNTSNLFKHLKCVHPEAHAEAEKRQEEAEQNAAPAPTRQTTLKETVQFLICPCHQSFSDDSHRAQEITRSLAQMIAKDLQPISIVEDPGFCHFMKMVDPQYQIPSRKSLMTGVLPKLYAQVRETLKDSIQSASSLALTCDMWTARTTESYLTVTGHFTDKDWQMQSCNLATIHVAVQHTADNISELLVKITDDWDITSKVHTVVTDSGANMVSAVWKTYWKHIPCFAHTLNLIVKADTSLESILEKCGAIVRFFHHSTKATDKLKEVQSQLQLPQHRLMQAVDTRWNSVLYMLERLYEQQQAITTALCLLGRNSLCLNGEQWSHITQAIEALRPFEEATKEVSAEQYVTISKVIPLVCLLQRSAGQKDNTLASRLAAQCQRHFQNIEHNHTIAASTFLDIRFKNIAFCDIGNVETIKSRIISDMQGMGCSEREMSSSEASTSAECSASQGGLWQEFDTRFLASQSNRTANTDTYIEIRRYMEEKVIPRNEDPLLWWKKNERAFPQLSKVAKRYLGTVATSVPAERLFSKAGETVSQKCNCLKPENVEYSSILTFLVYIEGFFQNHPFGSIFGVLGGIFLLTSPSGLFEDFGWNTRLNQHFRCMSKDFWWNVPLRWMFEDLVGGILPETNLLGQHSKI</sequence>
<dbReference type="AlphaFoldDB" id="A0A3P8RVY2"/>
<dbReference type="STRING" id="161767.ENSAPEP00000004281"/>
<dbReference type="Pfam" id="PF05699">
    <property type="entry name" value="Dimer_Tnp_hAT"/>
    <property type="match status" value="1"/>
</dbReference>
<reference evidence="12" key="3">
    <citation type="submission" date="2025-09" db="UniProtKB">
        <authorList>
            <consortium name="Ensembl"/>
        </authorList>
    </citation>
    <scope>IDENTIFICATION</scope>
</reference>
<feature type="domain" description="BED-type" evidence="11">
    <location>
        <begin position="6"/>
        <end position="56"/>
    </location>
</feature>
<protein>
    <recommendedName>
        <fullName evidence="11">BED-type domain-containing protein</fullName>
    </recommendedName>
</protein>
<keyword evidence="4" id="KW-0862">Zinc</keyword>
<keyword evidence="3 9" id="KW-0863">Zinc-finger</keyword>
<dbReference type="GeneTree" id="ENSGT00940000161131"/>
<dbReference type="PROSITE" id="PS50808">
    <property type="entry name" value="ZF_BED"/>
    <property type="match status" value="1"/>
</dbReference>
<dbReference type="GO" id="GO:0008270">
    <property type="term" value="F:zinc ion binding"/>
    <property type="evidence" value="ECO:0007669"/>
    <property type="project" value="UniProtKB-KW"/>
</dbReference>
<dbReference type="Ensembl" id="ENSAPET00000004397.1">
    <property type="protein sequence ID" value="ENSAPEP00000004281.1"/>
    <property type="gene ID" value="ENSAPEG00000003094.1"/>
</dbReference>
<keyword evidence="6" id="KW-0238">DNA-binding</keyword>
<dbReference type="GO" id="GO:0003677">
    <property type="term" value="F:DNA binding"/>
    <property type="evidence" value="ECO:0007669"/>
    <property type="project" value="UniProtKB-KW"/>
</dbReference>
<evidence type="ECO:0000256" key="8">
    <source>
        <dbReference type="ARBA" id="ARBA00023242"/>
    </source>
</evidence>
<evidence type="ECO:0000256" key="9">
    <source>
        <dbReference type="PROSITE-ProRule" id="PRU00027"/>
    </source>
</evidence>
<keyword evidence="7" id="KW-0804">Transcription</keyword>
<dbReference type="PANTHER" id="PTHR46481:SF9">
    <property type="entry name" value="ZINC FINGER BED DOMAIN-CONTAINING PROTEIN 1-LIKE"/>
    <property type="match status" value="1"/>
</dbReference>
<dbReference type="Pfam" id="PF02892">
    <property type="entry name" value="zf-BED"/>
    <property type="match status" value="1"/>
</dbReference>
<organism evidence="12 13">
    <name type="scientific">Amphiprion percula</name>
    <name type="common">Orange clownfish</name>
    <name type="synonym">Lutjanus percula</name>
    <dbReference type="NCBI Taxonomy" id="161767"/>
    <lineage>
        <taxon>Eukaryota</taxon>
        <taxon>Metazoa</taxon>
        <taxon>Chordata</taxon>
        <taxon>Craniata</taxon>
        <taxon>Vertebrata</taxon>
        <taxon>Euteleostomi</taxon>
        <taxon>Actinopterygii</taxon>
        <taxon>Neopterygii</taxon>
        <taxon>Teleostei</taxon>
        <taxon>Neoteleostei</taxon>
        <taxon>Acanthomorphata</taxon>
        <taxon>Ovalentaria</taxon>
        <taxon>Pomacentridae</taxon>
        <taxon>Amphiprion</taxon>
    </lineage>
</organism>
<proteinExistence type="predicted"/>
<dbReference type="GO" id="GO:0046983">
    <property type="term" value="F:protein dimerization activity"/>
    <property type="evidence" value="ECO:0007669"/>
    <property type="project" value="InterPro"/>
</dbReference>
<evidence type="ECO:0000256" key="1">
    <source>
        <dbReference type="ARBA" id="ARBA00004123"/>
    </source>
</evidence>
<comment type="subcellular location">
    <subcellularLocation>
        <location evidence="1">Nucleus</location>
    </subcellularLocation>
</comment>
<dbReference type="SUPFAM" id="SSF53098">
    <property type="entry name" value="Ribonuclease H-like"/>
    <property type="match status" value="1"/>
</dbReference>
<dbReference type="InterPro" id="IPR052035">
    <property type="entry name" value="ZnF_BED_domain_contain"/>
</dbReference>
<evidence type="ECO:0000256" key="10">
    <source>
        <dbReference type="SAM" id="MobiDB-lite"/>
    </source>
</evidence>
<dbReference type="PANTHER" id="PTHR46481">
    <property type="entry name" value="ZINC FINGER BED DOMAIN-CONTAINING PROTEIN 4"/>
    <property type="match status" value="1"/>
</dbReference>
<dbReference type="Proteomes" id="UP000265080">
    <property type="component" value="Chromosome 15"/>
</dbReference>
<evidence type="ECO:0000256" key="3">
    <source>
        <dbReference type="ARBA" id="ARBA00022771"/>
    </source>
</evidence>
<dbReference type="GO" id="GO:0005634">
    <property type="term" value="C:nucleus"/>
    <property type="evidence" value="ECO:0007669"/>
    <property type="project" value="UniProtKB-SubCell"/>
</dbReference>
<evidence type="ECO:0000256" key="7">
    <source>
        <dbReference type="ARBA" id="ARBA00023163"/>
    </source>
</evidence>
<evidence type="ECO:0000259" key="11">
    <source>
        <dbReference type="PROSITE" id="PS50808"/>
    </source>
</evidence>
<keyword evidence="13" id="KW-1185">Reference proteome</keyword>
<keyword evidence="8" id="KW-0539">Nucleus</keyword>
<evidence type="ECO:0000256" key="6">
    <source>
        <dbReference type="ARBA" id="ARBA00023125"/>
    </source>
</evidence>
<dbReference type="InterPro" id="IPR012337">
    <property type="entry name" value="RNaseH-like_sf"/>
</dbReference>
<dbReference type="InterPro" id="IPR003656">
    <property type="entry name" value="Znf_BED"/>
</dbReference>
<name>A0A3P8RVY2_AMPPE</name>
<keyword evidence="5" id="KW-0805">Transcription regulation</keyword>
<dbReference type="OMA" id="SEMIHGN"/>
<reference evidence="12 13" key="1">
    <citation type="submission" date="2018-03" db="EMBL/GenBank/DDBJ databases">
        <title>Finding Nemo's genes: A chromosome-scale reference assembly of the genome of the orange clownfish Amphiprion percula.</title>
        <authorList>
            <person name="Lehmann R."/>
        </authorList>
    </citation>
    <scope>NUCLEOTIDE SEQUENCE</scope>
</reference>
<evidence type="ECO:0000313" key="13">
    <source>
        <dbReference type="Proteomes" id="UP000265080"/>
    </source>
</evidence>
<evidence type="ECO:0000313" key="12">
    <source>
        <dbReference type="Ensembl" id="ENSAPEP00000004281.1"/>
    </source>
</evidence>
<dbReference type="InterPro" id="IPR036236">
    <property type="entry name" value="Znf_C2H2_sf"/>
</dbReference>
<reference evidence="12" key="2">
    <citation type="submission" date="2025-08" db="UniProtKB">
        <authorList>
            <consortium name="Ensembl"/>
        </authorList>
    </citation>
    <scope>IDENTIFICATION</scope>
</reference>
<feature type="compositionally biased region" description="Basic and acidic residues" evidence="10">
    <location>
        <begin position="53"/>
        <end position="62"/>
    </location>
</feature>
<evidence type="ECO:0000256" key="5">
    <source>
        <dbReference type="ARBA" id="ARBA00023015"/>
    </source>
</evidence>